<sequence>MSSGTQAASKQDSAKKKKKNNKGSYALGLVSQAGTAAKKAWEQGTIIRTPKELFTQYNPLDHTELYSYSPLPTATSIRLLEVSASNPGDLIQCRLHTVDLRHNPRYIALSYSWEKDESWTKFAASFAGQLLGSAVRHVGINLPKSQDSEADAASAGNRVMICDGKKMIIKPNLYDALLQIRQTTPGYYWVDAVCMNQTDNVEKTQQLQMMSEIYRSAESVTVWLGKCPQLLSSGVARFEAAQGDLGPMEKEDEQGGKKQMLGDDSEQYAFIGAAYLLSRRWFGRLWVLQEFCLARRIIIRFGEHFIRPETVVGLIKSFKYSLEGKGGENGKGKNEFGFTNGELSSRPHSLAPMTTATYVECPVFRPFWGLHIKFVPPLLESREFFQQGMKWSLEEWLRLTNGRCATDNRDFVNAGLALIREASLTIDQSMQLEDSFPSSPSGPRLWPRLYATAGVEKFEVMLNLAACVLTQTQSAFLLSMGSLGGDVRLPSWVPDPGSQSDGFVEPFAFLKGTNFSACVTSLAAPKISPDGRTLYLQAARLGTVEHMIKRQMVVCIDLIDTETDMVSFLEFANKIPTEYGPMRESGLDALARTLIVDTPMDVNPVMSLMEYLNTEVPRTRRKLNILSKPKPQQSGLEGYLSRKMESRSADPSPEEAKTLAARLDEAWTKLKSTYPDKPWATSEAKPKKEPSSDLQNFAALAVKVNGWRSLFLTHEGLLGLAGSWVEAGQVVMLIEGGYVPYIFGPAEAEAKRHVKNVGERLEKLAGEPQPLPKRKREMQAELKAVLDSLQSRMGTQSGAWALQGEAYVHGVMRGEAMDGLHVFEPIAIH</sequence>
<proteinExistence type="predicted"/>
<reference evidence="3 4" key="1">
    <citation type="submission" date="2018-12" db="EMBL/GenBank/DDBJ databases">
        <title>Draft genome sequence of Xylaria grammica IHI A82.</title>
        <authorList>
            <person name="Buettner E."/>
            <person name="Kellner H."/>
        </authorList>
    </citation>
    <scope>NUCLEOTIDE SEQUENCE [LARGE SCALE GENOMIC DNA]</scope>
    <source>
        <strain evidence="3 4">IHI A82</strain>
    </source>
</reference>
<evidence type="ECO:0000259" key="2">
    <source>
        <dbReference type="Pfam" id="PF06985"/>
    </source>
</evidence>
<protein>
    <recommendedName>
        <fullName evidence="2">Heterokaryon incompatibility domain-containing protein</fullName>
    </recommendedName>
</protein>
<evidence type="ECO:0000256" key="1">
    <source>
        <dbReference type="SAM" id="MobiDB-lite"/>
    </source>
</evidence>
<dbReference type="PANTHER" id="PTHR24148:SF64">
    <property type="entry name" value="HETEROKARYON INCOMPATIBILITY DOMAIN-CONTAINING PROTEIN"/>
    <property type="match status" value="1"/>
</dbReference>
<dbReference type="InterPro" id="IPR052895">
    <property type="entry name" value="HetReg/Transcr_Mod"/>
</dbReference>
<dbReference type="AlphaFoldDB" id="A0A439CPI5"/>
<keyword evidence="4" id="KW-1185">Reference proteome</keyword>
<evidence type="ECO:0000313" key="4">
    <source>
        <dbReference type="Proteomes" id="UP000286045"/>
    </source>
</evidence>
<name>A0A439CPI5_9PEZI</name>
<dbReference type="InterPro" id="IPR010730">
    <property type="entry name" value="HET"/>
</dbReference>
<dbReference type="PANTHER" id="PTHR24148">
    <property type="entry name" value="ANKYRIN REPEAT DOMAIN-CONTAINING PROTEIN 39 HOMOLOG-RELATED"/>
    <property type="match status" value="1"/>
</dbReference>
<evidence type="ECO:0000313" key="3">
    <source>
        <dbReference type="EMBL" id="RWA04066.1"/>
    </source>
</evidence>
<feature type="region of interest" description="Disordered" evidence="1">
    <location>
        <begin position="629"/>
        <end position="657"/>
    </location>
</feature>
<feature type="compositionally biased region" description="Basic and acidic residues" evidence="1">
    <location>
        <begin position="640"/>
        <end position="657"/>
    </location>
</feature>
<dbReference type="Pfam" id="PF06985">
    <property type="entry name" value="HET"/>
    <property type="match status" value="1"/>
</dbReference>
<organism evidence="3 4">
    <name type="scientific">Xylaria grammica</name>
    <dbReference type="NCBI Taxonomy" id="363999"/>
    <lineage>
        <taxon>Eukaryota</taxon>
        <taxon>Fungi</taxon>
        <taxon>Dikarya</taxon>
        <taxon>Ascomycota</taxon>
        <taxon>Pezizomycotina</taxon>
        <taxon>Sordariomycetes</taxon>
        <taxon>Xylariomycetidae</taxon>
        <taxon>Xylariales</taxon>
        <taxon>Xylariaceae</taxon>
        <taxon>Xylaria</taxon>
    </lineage>
</organism>
<dbReference type="EMBL" id="RYZI01000640">
    <property type="protein sequence ID" value="RWA04066.1"/>
    <property type="molecule type" value="Genomic_DNA"/>
</dbReference>
<accession>A0A439CPI5</accession>
<dbReference type="Proteomes" id="UP000286045">
    <property type="component" value="Unassembled WGS sequence"/>
</dbReference>
<gene>
    <name evidence="3" type="ORF">EKO27_g11039</name>
</gene>
<feature type="compositionally biased region" description="Polar residues" evidence="1">
    <location>
        <begin position="1"/>
        <end position="11"/>
    </location>
</feature>
<comment type="caution">
    <text evidence="3">The sequence shown here is derived from an EMBL/GenBank/DDBJ whole genome shotgun (WGS) entry which is preliminary data.</text>
</comment>
<feature type="region of interest" description="Disordered" evidence="1">
    <location>
        <begin position="1"/>
        <end position="20"/>
    </location>
</feature>
<feature type="domain" description="Heterokaryon incompatibility" evidence="2">
    <location>
        <begin position="106"/>
        <end position="290"/>
    </location>
</feature>